<accession>A0ABS1VCV8</accession>
<dbReference type="RefSeq" id="WP_202828858.1">
    <property type="nucleotide sequence ID" value="NZ_JAEUXJ010000026.1"/>
</dbReference>
<name>A0ABS1VCV8_9PROT</name>
<protein>
    <submittedName>
        <fullName evidence="1">Uncharacterized protein</fullName>
    </submittedName>
</protein>
<keyword evidence="2" id="KW-1185">Reference proteome</keyword>
<reference evidence="1 2" key="1">
    <citation type="submission" date="2021-01" db="EMBL/GenBank/DDBJ databases">
        <title>Belnapia mucosa sp. nov. and Belnapia arida sp. nov., isolated from the Tabernas Desert (Almeria, Spain).</title>
        <authorList>
            <person name="Molina-Menor E."/>
            <person name="Vidal-Verdu A."/>
            <person name="Calonge A."/>
            <person name="Satari L."/>
            <person name="Pereto Magraner J."/>
            <person name="Porcar Miralles M."/>
        </authorList>
    </citation>
    <scope>NUCLEOTIDE SEQUENCE [LARGE SCALE GENOMIC DNA]</scope>
    <source>
        <strain evidence="1 2">T6</strain>
    </source>
</reference>
<proteinExistence type="predicted"/>
<dbReference type="EMBL" id="JAEUXJ010000026">
    <property type="protein sequence ID" value="MBL6459112.1"/>
    <property type="molecule type" value="Genomic_DNA"/>
</dbReference>
<dbReference type="Proteomes" id="UP000606490">
    <property type="component" value="Unassembled WGS sequence"/>
</dbReference>
<evidence type="ECO:0000313" key="1">
    <source>
        <dbReference type="EMBL" id="MBL6459112.1"/>
    </source>
</evidence>
<gene>
    <name evidence="1" type="ORF">JMJ55_27690</name>
</gene>
<organism evidence="1 2">
    <name type="scientific">Belnapia mucosa</name>
    <dbReference type="NCBI Taxonomy" id="2804532"/>
    <lineage>
        <taxon>Bacteria</taxon>
        <taxon>Pseudomonadati</taxon>
        <taxon>Pseudomonadota</taxon>
        <taxon>Alphaproteobacteria</taxon>
        <taxon>Acetobacterales</taxon>
        <taxon>Roseomonadaceae</taxon>
        <taxon>Belnapia</taxon>
    </lineage>
</organism>
<evidence type="ECO:0000313" key="2">
    <source>
        <dbReference type="Proteomes" id="UP000606490"/>
    </source>
</evidence>
<sequence>MRRPSLCRTSPACSPVLLLARQDGRASEAACWAHFRRKAGAISLVYTIARVAEMLGEDEERLHDLALYMEPEDGRLWVYGTGEDATLAFTRDGVERLRELIAEEKH</sequence>
<comment type="caution">
    <text evidence="1">The sequence shown here is derived from an EMBL/GenBank/DDBJ whole genome shotgun (WGS) entry which is preliminary data.</text>
</comment>